<feature type="compositionally biased region" description="Polar residues" evidence="1">
    <location>
        <begin position="128"/>
        <end position="137"/>
    </location>
</feature>
<keyword evidence="3" id="KW-1185">Reference proteome</keyword>
<sequence>MDRFLDEQENPPCIRDRSSSPNSHLPMFGENKKRTPLTSPDTNADSSTPELSIQGLDIMDGPSSTSTFSTGTVSTSIEREKSPMKNQSGNPSDCSRDYINGDDKVSSTTPTSPKDSNVICLNLETLTVVNESMPSQTDSEKSMHMNP</sequence>
<dbReference type="AlphaFoldDB" id="A0A087TXF3"/>
<feature type="compositionally biased region" description="Low complexity" evidence="1">
    <location>
        <begin position="63"/>
        <end position="76"/>
    </location>
</feature>
<feature type="region of interest" description="Disordered" evidence="1">
    <location>
        <begin position="1"/>
        <end position="116"/>
    </location>
</feature>
<accession>A0A087TXF3</accession>
<dbReference type="Proteomes" id="UP000054359">
    <property type="component" value="Unassembled WGS sequence"/>
</dbReference>
<evidence type="ECO:0000313" key="3">
    <source>
        <dbReference type="Proteomes" id="UP000054359"/>
    </source>
</evidence>
<feature type="compositionally biased region" description="Polar residues" evidence="1">
    <location>
        <begin position="36"/>
        <end position="51"/>
    </location>
</feature>
<evidence type="ECO:0000313" key="2">
    <source>
        <dbReference type="EMBL" id="KFM69792.1"/>
    </source>
</evidence>
<feature type="compositionally biased region" description="Polar residues" evidence="1">
    <location>
        <begin position="106"/>
        <end position="115"/>
    </location>
</feature>
<feature type="compositionally biased region" description="Basic and acidic residues" evidence="1">
    <location>
        <begin position="138"/>
        <end position="147"/>
    </location>
</feature>
<evidence type="ECO:0000256" key="1">
    <source>
        <dbReference type="SAM" id="MobiDB-lite"/>
    </source>
</evidence>
<protein>
    <submittedName>
        <fullName evidence="2">Uncharacterized protein</fullName>
    </submittedName>
</protein>
<name>A0A087TXF3_STEMI</name>
<gene>
    <name evidence="2" type="ORF">X975_04099</name>
</gene>
<feature type="non-terminal residue" evidence="2">
    <location>
        <position position="147"/>
    </location>
</feature>
<dbReference type="EMBL" id="KK117194">
    <property type="protein sequence ID" value="KFM69792.1"/>
    <property type="molecule type" value="Genomic_DNA"/>
</dbReference>
<reference evidence="2 3" key="1">
    <citation type="submission" date="2013-11" db="EMBL/GenBank/DDBJ databases">
        <title>Genome sequencing of Stegodyphus mimosarum.</title>
        <authorList>
            <person name="Bechsgaard J."/>
        </authorList>
    </citation>
    <scope>NUCLEOTIDE SEQUENCE [LARGE SCALE GENOMIC DNA]</scope>
</reference>
<feature type="region of interest" description="Disordered" evidence="1">
    <location>
        <begin position="128"/>
        <end position="147"/>
    </location>
</feature>
<feature type="compositionally biased region" description="Polar residues" evidence="1">
    <location>
        <begin position="84"/>
        <end position="93"/>
    </location>
</feature>
<proteinExistence type="predicted"/>
<feature type="compositionally biased region" description="Basic and acidic residues" evidence="1">
    <location>
        <begin position="94"/>
        <end position="105"/>
    </location>
</feature>
<dbReference type="OrthoDB" id="5916873at2759"/>
<organism evidence="2 3">
    <name type="scientific">Stegodyphus mimosarum</name>
    <name type="common">African social velvet spider</name>
    <dbReference type="NCBI Taxonomy" id="407821"/>
    <lineage>
        <taxon>Eukaryota</taxon>
        <taxon>Metazoa</taxon>
        <taxon>Ecdysozoa</taxon>
        <taxon>Arthropoda</taxon>
        <taxon>Chelicerata</taxon>
        <taxon>Arachnida</taxon>
        <taxon>Araneae</taxon>
        <taxon>Araneomorphae</taxon>
        <taxon>Entelegynae</taxon>
        <taxon>Eresoidea</taxon>
        <taxon>Eresidae</taxon>
        <taxon>Stegodyphus</taxon>
    </lineage>
</organism>